<dbReference type="InterPro" id="IPR001977">
    <property type="entry name" value="Depp_CoAkinase"/>
</dbReference>
<proteinExistence type="inferred from homology"/>
<keyword evidence="5 7" id="KW-0418">Kinase</keyword>
<dbReference type="HAMAP" id="MF_00376">
    <property type="entry name" value="Dephospho_CoA_kinase"/>
    <property type="match status" value="1"/>
</dbReference>
<comment type="catalytic activity">
    <reaction evidence="5">
        <text>3'-dephospho-CoA + ATP = ADP + CoA + H(+)</text>
        <dbReference type="Rhea" id="RHEA:18245"/>
        <dbReference type="ChEBI" id="CHEBI:15378"/>
        <dbReference type="ChEBI" id="CHEBI:30616"/>
        <dbReference type="ChEBI" id="CHEBI:57287"/>
        <dbReference type="ChEBI" id="CHEBI:57328"/>
        <dbReference type="ChEBI" id="CHEBI:456216"/>
        <dbReference type="EC" id="2.7.1.24"/>
    </reaction>
</comment>
<evidence type="ECO:0000256" key="3">
    <source>
        <dbReference type="ARBA" id="ARBA00022840"/>
    </source>
</evidence>
<keyword evidence="5" id="KW-0963">Cytoplasm</keyword>
<dbReference type="GO" id="GO:0004140">
    <property type="term" value="F:dephospho-CoA kinase activity"/>
    <property type="evidence" value="ECO:0007669"/>
    <property type="project" value="UniProtKB-UniRule"/>
</dbReference>
<name>A0A3P3XG19_9SPIR</name>
<evidence type="ECO:0000256" key="2">
    <source>
        <dbReference type="ARBA" id="ARBA00022741"/>
    </source>
</evidence>
<dbReference type="GO" id="GO:0005737">
    <property type="term" value="C:cytoplasm"/>
    <property type="evidence" value="ECO:0007669"/>
    <property type="project" value="UniProtKB-SubCell"/>
</dbReference>
<dbReference type="PANTHER" id="PTHR10695:SF46">
    <property type="entry name" value="BIFUNCTIONAL COENZYME A SYNTHASE-RELATED"/>
    <property type="match status" value="1"/>
</dbReference>
<evidence type="ECO:0000256" key="1">
    <source>
        <dbReference type="ARBA" id="ARBA00009018"/>
    </source>
</evidence>
<dbReference type="AlphaFoldDB" id="A0A3P3XG19"/>
<evidence type="ECO:0000256" key="6">
    <source>
        <dbReference type="NCBIfam" id="TIGR00152"/>
    </source>
</evidence>
<organism evidence="7">
    <name type="scientific">uncultured spirochete</name>
    <dbReference type="NCBI Taxonomy" id="156406"/>
    <lineage>
        <taxon>Bacteria</taxon>
        <taxon>Pseudomonadati</taxon>
        <taxon>Spirochaetota</taxon>
        <taxon>Spirochaetia</taxon>
        <taxon>Spirochaetales</taxon>
        <taxon>environmental samples</taxon>
    </lineage>
</organism>
<evidence type="ECO:0000256" key="4">
    <source>
        <dbReference type="ARBA" id="ARBA00022993"/>
    </source>
</evidence>
<keyword evidence="2 5" id="KW-0547">Nucleotide-binding</keyword>
<dbReference type="NCBIfam" id="TIGR00152">
    <property type="entry name" value="dephospho-CoA kinase"/>
    <property type="match status" value="1"/>
</dbReference>
<dbReference type="PANTHER" id="PTHR10695">
    <property type="entry name" value="DEPHOSPHO-COA KINASE-RELATED"/>
    <property type="match status" value="1"/>
</dbReference>
<accession>A0A3P3XG19</accession>
<sequence>MHIIGLTGGYCAGKNEVAKILSAYGWEVVDVDKLGHAALSLSSLAIKHAFGSHVMNEDGSVDRTKLGQIVFSNAQQMQILESLVHPAMLSLLDREIQRAREQKKEKFCINAALLYRFPQLSLCEAVIEVQAPLFLRVSRAKKRDNLSATRALKRIFSQRELWKLRPRKGAKVFILLNSGKKEQLENKTKKLIEKLSQDLQR</sequence>
<evidence type="ECO:0000256" key="5">
    <source>
        <dbReference type="HAMAP-Rule" id="MF_00376"/>
    </source>
</evidence>
<reference evidence="7" key="1">
    <citation type="submission" date="2017-02" db="EMBL/GenBank/DDBJ databases">
        <authorList>
            <person name="Regsiter A."/>
            <person name="William W."/>
        </authorList>
    </citation>
    <scope>NUCLEOTIDE SEQUENCE</scope>
    <source>
        <strain evidence="7">Bib</strain>
    </source>
</reference>
<dbReference type="PROSITE" id="PS51219">
    <property type="entry name" value="DPCK"/>
    <property type="match status" value="1"/>
</dbReference>
<keyword evidence="3 5" id="KW-0067">ATP-binding</keyword>
<dbReference type="InterPro" id="IPR027417">
    <property type="entry name" value="P-loop_NTPase"/>
</dbReference>
<dbReference type="CDD" id="cd02022">
    <property type="entry name" value="DPCK"/>
    <property type="match status" value="1"/>
</dbReference>
<dbReference type="Gene3D" id="3.40.50.300">
    <property type="entry name" value="P-loop containing nucleotide triphosphate hydrolases"/>
    <property type="match status" value="1"/>
</dbReference>
<dbReference type="GO" id="GO:0005524">
    <property type="term" value="F:ATP binding"/>
    <property type="evidence" value="ECO:0007669"/>
    <property type="project" value="UniProtKB-UniRule"/>
</dbReference>
<evidence type="ECO:0000313" key="7">
    <source>
        <dbReference type="EMBL" id="SLM10576.1"/>
    </source>
</evidence>
<protein>
    <recommendedName>
        <fullName evidence="5 6">Dephospho-CoA kinase</fullName>
        <ecNumber evidence="5 6">2.7.1.24</ecNumber>
    </recommendedName>
    <alternativeName>
        <fullName evidence="5">Dephosphocoenzyme A kinase</fullName>
    </alternativeName>
</protein>
<dbReference type="Pfam" id="PF01121">
    <property type="entry name" value="CoaE"/>
    <property type="match status" value="1"/>
</dbReference>
<dbReference type="GO" id="GO:0015937">
    <property type="term" value="P:coenzyme A biosynthetic process"/>
    <property type="evidence" value="ECO:0007669"/>
    <property type="project" value="UniProtKB-UniRule"/>
</dbReference>
<dbReference type="EMBL" id="FWDM01000007">
    <property type="protein sequence ID" value="SLM10576.1"/>
    <property type="molecule type" value="Genomic_DNA"/>
</dbReference>
<dbReference type="UniPathway" id="UPA00241">
    <property type="reaction ID" value="UER00356"/>
</dbReference>
<comment type="function">
    <text evidence="5">Catalyzes the phosphorylation of the 3'-hydroxyl group of dephosphocoenzyme A to form coenzyme A.</text>
</comment>
<keyword evidence="4 5" id="KW-0173">Coenzyme A biosynthesis</keyword>
<comment type="similarity">
    <text evidence="1 5">Belongs to the CoaE family.</text>
</comment>
<dbReference type="EC" id="2.7.1.24" evidence="5 6"/>
<comment type="subcellular location">
    <subcellularLocation>
        <location evidence="5">Cytoplasm</location>
    </subcellularLocation>
</comment>
<gene>
    <name evidence="5 7" type="primary">coaE</name>
    <name evidence="7" type="ORF">SPIROBIBN47_150057</name>
</gene>
<feature type="binding site" evidence="5">
    <location>
        <begin position="11"/>
        <end position="16"/>
    </location>
    <ligand>
        <name>ATP</name>
        <dbReference type="ChEBI" id="CHEBI:30616"/>
    </ligand>
</feature>
<comment type="pathway">
    <text evidence="5">Cofactor biosynthesis; coenzyme A biosynthesis; CoA from (R)-pantothenate: step 5/5.</text>
</comment>
<keyword evidence="5 7" id="KW-0808">Transferase</keyword>
<dbReference type="SUPFAM" id="SSF52540">
    <property type="entry name" value="P-loop containing nucleoside triphosphate hydrolases"/>
    <property type="match status" value="1"/>
</dbReference>